<accession>A0A2W5ICU7</accession>
<dbReference type="GO" id="GO:0015031">
    <property type="term" value="P:protein transport"/>
    <property type="evidence" value="ECO:0007669"/>
    <property type="project" value="UniProtKB-KW"/>
</dbReference>
<keyword evidence="9 11" id="KW-0472">Membrane</keyword>
<keyword evidence="3" id="KW-0813">Transport</keyword>
<dbReference type="Proteomes" id="UP000248606">
    <property type="component" value="Unassembled WGS sequence"/>
</dbReference>
<dbReference type="PRINTS" id="PR01853">
    <property type="entry name" value="YAJCTRNLCASE"/>
</dbReference>
<comment type="subcellular location">
    <subcellularLocation>
        <location evidence="1">Cell membrane</location>
        <topology evidence="1">Single-pass membrane protein</topology>
    </subcellularLocation>
</comment>
<dbReference type="Pfam" id="PF02699">
    <property type="entry name" value="YajC"/>
    <property type="match status" value="1"/>
</dbReference>
<comment type="caution">
    <text evidence="12">The sequence shown here is derived from an EMBL/GenBank/DDBJ whole genome shotgun (WGS) entry which is preliminary data.</text>
</comment>
<evidence type="ECO:0000256" key="5">
    <source>
        <dbReference type="ARBA" id="ARBA00022692"/>
    </source>
</evidence>
<dbReference type="EMBL" id="QFOZ01000001">
    <property type="protein sequence ID" value="PZP89901.1"/>
    <property type="molecule type" value="Genomic_DNA"/>
</dbReference>
<name>A0A2W5ICU7_9ACTN</name>
<keyword evidence="8" id="KW-0811">Translocation</keyword>
<feature type="compositionally biased region" description="Basic and acidic residues" evidence="10">
    <location>
        <begin position="139"/>
        <end position="151"/>
    </location>
</feature>
<reference evidence="12 13" key="1">
    <citation type="submission" date="2017-08" db="EMBL/GenBank/DDBJ databases">
        <title>Infants hospitalized years apart are colonized by the same room-sourced microbial strains.</title>
        <authorList>
            <person name="Brooks B."/>
            <person name="Olm M.R."/>
            <person name="Firek B.A."/>
            <person name="Baker R."/>
            <person name="Thomas B.C."/>
            <person name="Morowitz M.J."/>
            <person name="Banfield J.F."/>
        </authorList>
    </citation>
    <scope>NUCLEOTIDE SEQUENCE [LARGE SCALE GENOMIC DNA]</scope>
    <source>
        <strain evidence="12">S2_006_000_R1_57</strain>
    </source>
</reference>
<dbReference type="NCBIfam" id="TIGR00739">
    <property type="entry name" value="yajC"/>
    <property type="match status" value="1"/>
</dbReference>
<evidence type="ECO:0000256" key="1">
    <source>
        <dbReference type="ARBA" id="ARBA00004162"/>
    </source>
</evidence>
<evidence type="ECO:0000313" key="13">
    <source>
        <dbReference type="Proteomes" id="UP000248606"/>
    </source>
</evidence>
<feature type="region of interest" description="Disordered" evidence="10">
    <location>
        <begin position="83"/>
        <end position="157"/>
    </location>
</feature>
<evidence type="ECO:0000256" key="6">
    <source>
        <dbReference type="ARBA" id="ARBA00022927"/>
    </source>
</evidence>
<evidence type="ECO:0000256" key="9">
    <source>
        <dbReference type="ARBA" id="ARBA00023136"/>
    </source>
</evidence>
<evidence type="ECO:0000256" key="11">
    <source>
        <dbReference type="SAM" id="Phobius"/>
    </source>
</evidence>
<keyword evidence="4" id="KW-1003">Cell membrane</keyword>
<dbReference type="GO" id="GO:0005886">
    <property type="term" value="C:plasma membrane"/>
    <property type="evidence" value="ECO:0007669"/>
    <property type="project" value="UniProtKB-SubCell"/>
</dbReference>
<organism evidence="12 13">
    <name type="scientific">Lawsonella clevelandensis</name>
    <dbReference type="NCBI Taxonomy" id="1528099"/>
    <lineage>
        <taxon>Bacteria</taxon>
        <taxon>Bacillati</taxon>
        <taxon>Actinomycetota</taxon>
        <taxon>Actinomycetes</taxon>
        <taxon>Mycobacteriales</taxon>
        <taxon>Lawsonellaceae</taxon>
        <taxon>Lawsonella</taxon>
    </lineage>
</organism>
<dbReference type="PANTHER" id="PTHR33909:SF1">
    <property type="entry name" value="SEC TRANSLOCON ACCESSORY COMPLEX SUBUNIT YAJC"/>
    <property type="match status" value="1"/>
</dbReference>
<sequence length="157" mass="17177">MAGSIMLIVLVIAMIVFMLLGSRKQKKMMEQRYSMLSELLPGDEVSTTAGVYGTVVKVSDTKIDLMIADGVVTTWDLNSVRGKVEDTKSDLDEELETAAHSDSKDADKQEAAPQQITENKQEEMNNLIIPDTPEGLDGIDGKDSDHPKDTSTEDSDN</sequence>
<evidence type="ECO:0000256" key="2">
    <source>
        <dbReference type="ARBA" id="ARBA00006742"/>
    </source>
</evidence>
<protein>
    <submittedName>
        <fullName evidence="12">Preprotein translocase subunit YajC</fullName>
    </submittedName>
</protein>
<feature type="transmembrane region" description="Helical" evidence="11">
    <location>
        <begin position="6"/>
        <end position="22"/>
    </location>
</feature>
<keyword evidence="7 11" id="KW-1133">Transmembrane helix</keyword>
<evidence type="ECO:0000256" key="3">
    <source>
        <dbReference type="ARBA" id="ARBA00022448"/>
    </source>
</evidence>
<feature type="compositionally biased region" description="Basic and acidic residues" evidence="10">
    <location>
        <begin position="97"/>
        <end position="110"/>
    </location>
</feature>
<dbReference type="AlphaFoldDB" id="A0A2W5ICU7"/>
<evidence type="ECO:0000256" key="4">
    <source>
        <dbReference type="ARBA" id="ARBA00022475"/>
    </source>
</evidence>
<comment type="similarity">
    <text evidence="2">Belongs to the YajC family.</text>
</comment>
<keyword evidence="5 11" id="KW-0812">Transmembrane</keyword>
<evidence type="ECO:0000256" key="10">
    <source>
        <dbReference type="SAM" id="MobiDB-lite"/>
    </source>
</evidence>
<evidence type="ECO:0000313" key="12">
    <source>
        <dbReference type="EMBL" id="PZP89901.1"/>
    </source>
</evidence>
<evidence type="ECO:0000256" key="7">
    <source>
        <dbReference type="ARBA" id="ARBA00022989"/>
    </source>
</evidence>
<keyword evidence="6" id="KW-0653">Protein transport</keyword>
<evidence type="ECO:0000256" key="8">
    <source>
        <dbReference type="ARBA" id="ARBA00023010"/>
    </source>
</evidence>
<dbReference type="InterPro" id="IPR003849">
    <property type="entry name" value="Preprotein_translocase_YajC"/>
</dbReference>
<dbReference type="SMART" id="SM01323">
    <property type="entry name" value="YajC"/>
    <property type="match status" value="1"/>
</dbReference>
<gene>
    <name evidence="12" type="primary">yajC</name>
    <name evidence="12" type="ORF">DI579_01735</name>
</gene>
<proteinExistence type="inferred from homology"/>
<dbReference type="RefSeq" id="WP_290595307.1">
    <property type="nucleotide sequence ID" value="NZ_CAKZIO010000003.1"/>
</dbReference>
<dbReference type="PANTHER" id="PTHR33909">
    <property type="entry name" value="SEC TRANSLOCON ACCESSORY COMPLEX SUBUNIT YAJC"/>
    <property type="match status" value="1"/>
</dbReference>